<reference evidence="1" key="1">
    <citation type="submission" date="2014-11" db="EMBL/GenBank/DDBJ databases">
        <authorList>
            <person name="Amaro Gonzalez C."/>
        </authorList>
    </citation>
    <scope>NUCLEOTIDE SEQUENCE</scope>
</reference>
<dbReference type="EMBL" id="GBXM01007207">
    <property type="protein sequence ID" value="JAI01371.1"/>
    <property type="molecule type" value="Transcribed_RNA"/>
</dbReference>
<accession>A0A0E9XHR7</accession>
<reference evidence="1" key="2">
    <citation type="journal article" date="2015" name="Fish Shellfish Immunol.">
        <title>Early steps in the European eel (Anguilla anguilla)-Vibrio vulnificus interaction in the gills: Role of the RtxA13 toxin.</title>
        <authorList>
            <person name="Callol A."/>
            <person name="Pajuelo D."/>
            <person name="Ebbesson L."/>
            <person name="Teles M."/>
            <person name="MacKenzie S."/>
            <person name="Amaro C."/>
        </authorList>
    </citation>
    <scope>NUCLEOTIDE SEQUENCE</scope>
</reference>
<sequence length="9" mass="1147">MNHVIYSKR</sequence>
<proteinExistence type="predicted"/>
<organism evidence="1">
    <name type="scientific">Anguilla anguilla</name>
    <name type="common">European freshwater eel</name>
    <name type="synonym">Muraena anguilla</name>
    <dbReference type="NCBI Taxonomy" id="7936"/>
    <lineage>
        <taxon>Eukaryota</taxon>
        <taxon>Metazoa</taxon>
        <taxon>Chordata</taxon>
        <taxon>Craniata</taxon>
        <taxon>Vertebrata</taxon>
        <taxon>Euteleostomi</taxon>
        <taxon>Actinopterygii</taxon>
        <taxon>Neopterygii</taxon>
        <taxon>Teleostei</taxon>
        <taxon>Anguilliformes</taxon>
        <taxon>Anguillidae</taxon>
        <taxon>Anguilla</taxon>
    </lineage>
</organism>
<protein>
    <submittedName>
        <fullName evidence="1">Uncharacterized protein</fullName>
    </submittedName>
</protein>
<evidence type="ECO:0000313" key="1">
    <source>
        <dbReference type="EMBL" id="JAI01371.1"/>
    </source>
</evidence>
<name>A0A0E9XHR7_ANGAN</name>